<sequence length="315" mass="34024">MGTLTFNEISHCGRQIFIIDVVFITLDILFLAIRFWSARIARRKLSLDDLAVVVAFAMMSVLSGSGYWGIFNGLGKHITTLTPDQLTIQVKYWDPKPTGWCRDTVISDSATVAGNLLLDIFVLGLPLPVLWRLQMSVRDKITVTAMFSIGIVTVALVLWRLGVTTATRASADWTATLCQVGLIAELELHLGILAVCIPTYGPFFNAYIKPLLRKAGVVASASASGSGGKRSYLNTFGSSGKVKRSQGYTDFADSVDQIVSNDDNSVGLTPIGEGKVVSECTSKPPNGPGHGRGEIHVQRDIEAVYHAKKGGYSEA</sequence>
<keyword evidence="9" id="KW-1185">Reference proteome</keyword>
<evidence type="ECO:0000256" key="4">
    <source>
        <dbReference type="ARBA" id="ARBA00023136"/>
    </source>
</evidence>
<keyword evidence="2 6" id="KW-0812">Transmembrane</keyword>
<dbReference type="Pfam" id="PF20684">
    <property type="entry name" value="Fung_rhodopsin"/>
    <property type="match status" value="1"/>
</dbReference>
<evidence type="ECO:0000259" key="7">
    <source>
        <dbReference type="Pfam" id="PF20684"/>
    </source>
</evidence>
<proteinExistence type="inferred from homology"/>
<dbReference type="PANTHER" id="PTHR33048:SF47">
    <property type="entry name" value="INTEGRAL MEMBRANE PROTEIN-RELATED"/>
    <property type="match status" value="1"/>
</dbReference>
<accession>A0A553IDW9</accession>
<dbReference type="PANTHER" id="PTHR33048">
    <property type="entry name" value="PTH11-LIKE INTEGRAL MEMBRANE PROTEIN (AFU_ORTHOLOGUE AFUA_5G11245)"/>
    <property type="match status" value="1"/>
</dbReference>
<dbReference type="Proteomes" id="UP000319160">
    <property type="component" value="Unassembled WGS sequence"/>
</dbReference>
<comment type="subcellular location">
    <subcellularLocation>
        <location evidence="1">Membrane</location>
        <topology evidence="1">Multi-pass membrane protein</topology>
    </subcellularLocation>
</comment>
<dbReference type="EMBL" id="VFLP01000002">
    <property type="protein sequence ID" value="TRX98396.1"/>
    <property type="molecule type" value="Genomic_DNA"/>
</dbReference>
<dbReference type="InterPro" id="IPR052337">
    <property type="entry name" value="SAT4-like"/>
</dbReference>
<evidence type="ECO:0000313" key="8">
    <source>
        <dbReference type="EMBL" id="TRX98396.1"/>
    </source>
</evidence>
<dbReference type="AlphaFoldDB" id="A0A553IDW9"/>
<keyword evidence="4 6" id="KW-0472">Membrane</keyword>
<keyword evidence="3 6" id="KW-1133">Transmembrane helix</keyword>
<feature type="transmembrane region" description="Helical" evidence="6">
    <location>
        <begin position="112"/>
        <end position="131"/>
    </location>
</feature>
<evidence type="ECO:0000256" key="2">
    <source>
        <dbReference type="ARBA" id="ARBA00022692"/>
    </source>
</evidence>
<protein>
    <recommendedName>
        <fullName evidence="7">Rhodopsin domain-containing protein</fullName>
    </recommendedName>
</protein>
<evidence type="ECO:0000256" key="3">
    <source>
        <dbReference type="ARBA" id="ARBA00022989"/>
    </source>
</evidence>
<evidence type="ECO:0000256" key="5">
    <source>
        <dbReference type="ARBA" id="ARBA00038359"/>
    </source>
</evidence>
<feature type="transmembrane region" description="Helical" evidence="6">
    <location>
        <begin position="16"/>
        <end position="37"/>
    </location>
</feature>
<reference evidence="9" key="1">
    <citation type="submission" date="2019-06" db="EMBL/GenBank/DDBJ databases">
        <title>Draft genome sequence of the griseofulvin-producing fungus Xylaria cubensis strain G536.</title>
        <authorList>
            <person name="Mead M.E."/>
            <person name="Raja H.A."/>
            <person name="Steenwyk J.L."/>
            <person name="Knowles S.L."/>
            <person name="Oberlies N.H."/>
            <person name="Rokas A."/>
        </authorList>
    </citation>
    <scope>NUCLEOTIDE SEQUENCE [LARGE SCALE GENOMIC DNA]</scope>
    <source>
        <strain evidence="9">G536</strain>
    </source>
</reference>
<comment type="similarity">
    <text evidence="5">Belongs to the SAT4 family.</text>
</comment>
<dbReference type="InterPro" id="IPR049326">
    <property type="entry name" value="Rhodopsin_dom_fungi"/>
</dbReference>
<comment type="caution">
    <text evidence="8">The sequence shown here is derived from an EMBL/GenBank/DDBJ whole genome shotgun (WGS) entry which is preliminary data.</text>
</comment>
<feature type="transmembrane region" description="Helical" evidence="6">
    <location>
        <begin position="49"/>
        <end position="70"/>
    </location>
</feature>
<organism evidence="8 9">
    <name type="scientific">Xylaria flabelliformis</name>
    <dbReference type="NCBI Taxonomy" id="2512241"/>
    <lineage>
        <taxon>Eukaryota</taxon>
        <taxon>Fungi</taxon>
        <taxon>Dikarya</taxon>
        <taxon>Ascomycota</taxon>
        <taxon>Pezizomycotina</taxon>
        <taxon>Sordariomycetes</taxon>
        <taxon>Xylariomycetidae</taxon>
        <taxon>Xylariales</taxon>
        <taxon>Xylariaceae</taxon>
        <taxon>Xylaria</taxon>
    </lineage>
</organism>
<name>A0A553IDW9_9PEZI</name>
<dbReference type="OrthoDB" id="10017208at2759"/>
<evidence type="ECO:0000256" key="6">
    <source>
        <dbReference type="SAM" id="Phobius"/>
    </source>
</evidence>
<feature type="domain" description="Rhodopsin" evidence="7">
    <location>
        <begin position="91"/>
        <end position="204"/>
    </location>
</feature>
<dbReference type="GO" id="GO:0016020">
    <property type="term" value="C:membrane"/>
    <property type="evidence" value="ECO:0007669"/>
    <property type="project" value="UniProtKB-SubCell"/>
</dbReference>
<gene>
    <name evidence="8" type="ORF">FHL15_000470</name>
</gene>
<evidence type="ECO:0000256" key="1">
    <source>
        <dbReference type="ARBA" id="ARBA00004141"/>
    </source>
</evidence>
<feature type="transmembrane region" description="Helical" evidence="6">
    <location>
        <begin position="143"/>
        <end position="162"/>
    </location>
</feature>
<evidence type="ECO:0000313" key="9">
    <source>
        <dbReference type="Proteomes" id="UP000319160"/>
    </source>
</evidence>